<dbReference type="InParanoid" id="F4WAL7"/>
<gene>
    <name evidence="1" type="ORF">G5I_02555</name>
</gene>
<protein>
    <submittedName>
        <fullName evidence="1">Uncharacterized protein</fullName>
    </submittedName>
</protein>
<dbReference type="AlphaFoldDB" id="F4WAL7"/>
<dbReference type="Proteomes" id="UP000007755">
    <property type="component" value="Unassembled WGS sequence"/>
</dbReference>
<name>F4WAL7_ACREC</name>
<evidence type="ECO:0000313" key="1">
    <source>
        <dbReference type="EMBL" id="EGI68775.1"/>
    </source>
</evidence>
<keyword evidence="2" id="KW-1185">Reference proteome</keyword>
<proteinExistence type="predicted"/>
<accession>F4WAL7</accession>
<organism evidence="2">
    <name type="scientific">Acromyrmex echinatior</name>
    <name type="common">Panamanian leafcutter ant</name>
    <name type="synonym">Acromyrmex octospinosus echinatior</name>
    <dbReference type="NCBI Taxonomy" id="103372"/>
    <lineage>
        <taxon>Eukaryota</taxon>
        <taxon>Metazoa</taxon>
        <taxon>Ecdysozoa</taxon>
        <taxon>Arthropoda</taxon>
        <taxon>Hexapoda</taxon>
        <taxon>Insecta</taxon>
        <taxon>Pterygota</taxon>
        <taxon>Neoptera</taxon>
        <taxon>Endopterygota</taxon>
        <taxon>Hymenoptera</taxon>
        <taxon>Apocrita</taxon>
        <taxon>Aculeata</taxon>
        <taxon>Formicoidea</taxon>
        <taxon>Formicidae</taxon>
        <taxon>Myrmicinae</taxon>
        <taxon>Acromyrmex</taxon>
    </lineage>
</organism>
<evidence type="ECO:0000313" key="2">
    <source>
        <dbReference type="Proteomes" id="UP000007755"/>
    </source>
</evidence>
<reference evidence="1" key="1">
    <citation type="submission" date="2011-02" db="EMBL/GenBank/DDBJ databases">
        <title>The genome of the leaf-cutting ant Acromyrmex echinatior suggests key adaptations to social evolution and fungus farming.</title>
        <authorList>
            <person name="Nygaard S."/>
            <person name="Zhang G."/>
        </authorList>
    </citation>
    <scope>NUCLEOTIDE SEQUENCE</scope>
</reference>
<sequence length="302" mass="33295">MFSVSLIRGENAYREYLGREDLPPSSRGTAWRKLLKGEVKEKGEKKGLKKGARGERRRNAFLTRGLTENNRLPLAVRCTPPEDQTDPPSVNGALMHTFHCAACTSTSRATKDSGVSYAVDTERSSKVAATLWEVLTYPSRKLADLLAMPVCMRPRDRGAKLHSWSSFRVACVLTFRASSGQIRCWNAGPLVGATQCPRSPFPLLAACIGKRYSIYYRAKGVPSNIACLQFVSAPVTFSDVVPTTSRRHEWPTPCLDHVALEPLESSGESLIRGEVISCLCERGGRMKGTDNVQQRTIHQLAA</sequence>
<dbReference type="EMBL" id="GL888050">
    <property type="protein sequence ID" value="EGI68775.1"/>
    <property type="molecule type" value="Genomic_DNA"/>
</dbReference>